<comment type="caution">
    <text evidence="2">The sequence shown here is derived from an EMBL/GenBank/DDBJ whole genome shotgun (WGS) entry which is preliminary data.</text>
</comment>
<feature type="compositionally biased region" description="Acidic residues" evidence="1">
    <location>
        <begin position="17"/>
        <end position="28"/>
    </location>
</feature>
<dbReference type="AlphaFoldDB" id="A0A9N9ADG3"/>
<evidence type="ECO:0000313" key="2">
    <source>
        <dbReference type="EMBL" id="CAG8526286.1"/>
    </source>
</evidence>
<dbReference type="EMBL" id="CAJVPZ010003187">
    <property type="protein sequence ID" value="CAG8526286.1"/>
    <property type="molecule type" value="Genomic_DNA"/>
</dbReference>
<organism evidence="2 3">
    <name type="scientific">Racocetra fulgida</name>
    <dbReference type="NCBI Taxonomy" id="60492"/>
    <lineage>
        <taxon>Eukaryota</taxon>
        <taxon>Fungi</taxon>
        <taxon>Fungi incertae sedis</taxon>
        <taxon>Mucoromycota</taxon>
        <taxon>Glomeromycotina</taxon>
        <taxon>Glomeromycetes</taxon>
        <taxon>Diversisporales</taxon>
        <taxon>Gigasporaceae</taxon>
        <taxon>Racocetra</taxon>
    </lineage>
</organism>
<feature type="region of interest" description="Disordered" evidence="1">
    <location>
        <begin position="1"/>
        <end position="31"/>
    </location>
</feature>
<dbReference type="Proteomes" id="UP000789396">
    <property type="component" value="Unassembled WGS sequence"/>
</dbReference>
<gene>
    <name evidence="2" type="ORF">RFULGI_LOCUS3585</name>
</gene>
<evidence type="ECO:0000256" key="1">
    <source>
        <dbReference type="SAM" id="MobiDB-lite"/>
    </source>
</evidence>
<accession>A0A9N9ADG3</accession>
<reference evidence="2" key="1">
    <citation type="submission" date="2021-06" db="EMBL/GenBank/DDBJ databases">
        <authorList>
            <person name="Kallberg Y."/>
            <person name="Tangrot J."/>
            <person name="Rosling A."/>
        </authorList>
    </citation>
    <scope>NUCLEOTIDE SEQUENCE</scope>
    <source>
        <strain evidence="2">IN212</strain>
    </source>
</reference>
<evidence type="ECO:0000313" key="3">
    <source>
        <dbReference type="Proteomes" id="UP000789396"/>
    </source>
</evidence>
<protein>
    <submittedName>
        <fullName evidence="2">6119_t:CDS:1</fullName>
    </submittedName>
</protein>
<proteinExistence type="predicted"/>
<keyword evidence="3" id="KW-1185">Reference proteome</keyword>
<sequence>MSDLIASKKRKKKGEDDCPEISLEVETEGTEKEGTVVLEVGWRERVPFAMVAVGKEAPFAAVGEDAPFGTADEEAPFGAAGGGAIVTAGEGVPFAGEGAPFGMVTAGEGAPFAGALTD</sequence>
<name>A0A9N9ADG3_9GLOM</name>